<keyword evidence="8" id="KW-1133">Transmembrane helix</keyword>
<evidence type="ECO:0000313" key="9">
    <source>
        <dbReference type="EMBL" id="KAK7463410.1"/>
    </source>
</evidence>
<dbReference type="PRINTS" id="PR00463">
    <property type="entry name" value="EP450I"/>
</dbReference>
<comment type="pathway">
    <text evidence="2">Secondary metabolite biosynthesis.</text>
</comment>
<evidence type="ECO:0000256" key="1">
    <source>
        <dbReference type="ARBA" id="ARBA00001971"/>
    </source>
</evidence>
<evidence type="ECO:0000256" key="7">
    <source>
        <dbReference type="ARBA" id="ARBA00023033"/>
    </source>
</evidence>
<feature type="transmembrane region" description="Helical" evidence="8">
    <location>
        <begin position="47"/>
        <end position="65"/>
    </location>
</feature>
<dbReference type="Gene3D" id="1.10.630.10">
    <property type="entry name" value="Cytochrome P450"/>
    <property type="match status" value="1"/>
</dbReference>
<keyword evidence="6" id="KW-0408">Iron</keyword>
<dbReference type="InterPro" id="IPR050121">
    <property type="entry name" value="Cytochrome_P450_monoxygenase"/>
</dbReference>
<dbReference type="Pfam" id="PF00067">
    <property type="entry name" value="p450"/>
    <property type="match status" value="1"/>
</dbReference>
<keyword evidence="10" id="KW-1185">Reference proteome</keyword>
<dbReference type="PRINTS" id="PR00385">
    <property type="entry name" value="P450"/>
</dbReference>
<dbReference type="InterPro" id="IPR001128">
    <property type="entry name" value="Cyt_P450"/>
</dbReference>
<keyword evidence="8" id="KW-0812">Transmembrane</keyword>
<organism evidence="9 10">
    <name type="scientific">Marasmiellus scandens</name>
    <dbReference type="NCBI Taxonomy" id="2682957"/>
    <lineage>
        <taxon>Eukaryota</taxon>
        <taxon>Fungi</taxon>
        <taxon>Dikarya</taxon>
        <taxon>Basidiomycota</taxon>
        <taxon>Agaricomycotina</taxon>
        <taxon>Agaricomycetes</taxon>
        <taxon>Agaricomycetidae</taxon>
        <taxon>Agaricales</taxon>
        <taxon>Marasmiineae</taxon>
        <taxon>Omphalotaceae</taxon>
        <taxon>Marasmiellus</taxon>
    </lineage>
</organism>
<evidence type="ECO:0000256" key="4">
    <source>
        <dbReference type="ARBA" id="ARBA00022723"/>
    </source>
</evidence>
<protein>
    <recommendedName>
        <fullName evidence="11">Cytochrome P450</fullName>
    </recommendedName>
</protein>
<accession>A0ABR1JLS4</accession>
<evidence type="ECO:0000256" key="8">
    <source>
        <dbReference type="SAM" id="Phobius"/>
    </source>
</evidence>
<dbReference type="CDD" id="cd11061">
    <property type="entry name" value="CYP67-like"/>
    <property type="match status" value="1"/>
</dbReference>
<reference evidence="9 10" key="1">
    <citation type="submission" date="2024-01" db="EMBL/GenBank/DDBJ databases">
        <title>A draft genome for the cacao thread blight pathogen Marasmiellus scandens.</title>
        <authorList>
            <person name="Baruah I.K."/>
            <person name="Leung J."/>
            <person name="Bukari Y."/>
            <person name="Amoako-Attah I."/>
            <person name="Meinhardt L.W."/>
            <person name="Bailey B.A."/>
            <person name="Cohen S.P."/>
        </authorList>
    </citation>
    <scope>NUCLEOTIDE SEQUENCE [LARGE SCALE GENOMIC DNA]</scope>
    <source>
        <strain evidence="9 10">GH-19</strain>
    </source>
</reference>
<evidence type="ECO:0000256" key="5">
    <source>
        <dbReference type="ARBA" id="ARBA00023002"/>
    </source>
</evidence>
<evidence type="ECO:0000313" key="10">
    <source>
        <dbReference type="Proteomes" id="UP001498398"/>
    </source>
</evidence>
<dbReference type="SUPFAM" id="SSF48264">
    <property type="entry name" value="Cytochrome P450"/>
    <property type="match status" value="1"/>
</dbReference>
<name>A0ABR1JLS4_9AGAR</name>
<dbReference type="EMBL" id="JBANRG010000009">
    <property type="protein sequence ID" value="KAK7463410.1"/>
    <property type="molecule type" value="Genomic_DNA"/>
</dbReference>
<dbReference type="PANTHER" id="PTHR24305:SF187">
    <property type="entry name" value="P450, PUTATIVE (EUROFUNG)-RELATED"/>
    <property type="match status" value="1"/>
</dbReference>
<evidence type="ECO:0000256" key="6">
    <source>
        <dbReference type="ARBA" id="ARBA00023004"/>
    </source>
</evidence>
<dbReference type="PANTHER" id="PTHR24305">
    <property type="entry name" value="CYTOCHROME P450"/>
    <property type="match status" value="1"/>
</dbReference>
<evidence type="ECO:0000256" key="2">
    <source>
        <dbReference type="ARBA" id="ARBA00005179"/>
    </source>
</evidence>
<evidence type="ECO:0000256" key="3">
    <source>
        <dbReference type="ARBA" id="ARBA00010617"/>
    </source>
</evidence>
<comment type="cofactor">
    <cofactor evidence="1">
        <name>heme</name>
        <dbReference type="ChEBI" id="CHEBI:30413"/>
    </cofactor>
</comment>
<dbReference type="InterPro" id="IPR002401">
    <property type="entry name" value="Cyt_P450_E_grp-I"/>
</dbReference>
<gene>
    <name evidence="9" type="ORF">VKT23_006763</name>
</gene>
<proteinExistence type="inferred from homology"/>
<comment type="caution">
    <text evidence="9">The sequence shown here is derived from an EMBL/GenBank/DDBJ whole genome shotgun (WGS) entry which is preliminary data.</text>
</comment>
<feature type="transmembrane region" description="Helical" evidence="8">
    <location>
        <begin position="71"/>
        <end position="93"/>
    </location>
</feature>
<evidence type="ECO:0008006" key="11">
    <source>
        <dbReference type="Google" id="ProtNLM"/>
    </source>
</evidence>
<dbReference type="Proteomes" id="UP001498398">
    <property type="component" value="Unassembled WGS sequence"/>
</dbReference>
<keyword evidence="4" id="KW-0479">Metal-binding</keyword>
<keyword evidence="5" id="KW-0560">Oxidoreductase</keyword>
<keyword evidence="8" id="KW-0472">Membrane</keyword>
<comment type="similarity">
    <text evidence="3">Belongs to the cytochrome P450 family.</text>
</comment>
<sequence length="564" mass="63485">MDFPFLSSLTDLLIHQLHEHIDSFLLASGFGTVCYFIFKGSETHSPLYLTVLLFAVPCTLSLSVARHFSSVFSSLFFVFFTYLSTLGTCISVYRLSPWHPLASYPGPMICKLSKLWMAYVSQQGHQHIYLWRLHQKYGDIVRIGPNELSIQSVGSIPHLLGPSGLPKGPWFDGRYPENAVARSLISLRNTKQHAVRKRPWTQAFNTSALKDYEPLINARTSQLVDALAKQTSPINLTQWIFYFAYDMMSDFIFGGGTEMMRDGDVGGLWPMLESAQKTGLLFSHVPWLGQLLFKTPLLAGSRRRMIAFSMQFARNRKARRPAHKDLFYYLYNEGGTINNPPTEAEAFADSLLAISGGADTSASAVVNLFYLLLSNPAAYKRLQAEIDRHDDRALEFSEQAQMPYLNAVINETLRLLPPVPSGSPRATTTETGGRMLGSHYIPPNTAVAVHIFSVHRDPRNFSFPNDFIPERWLPGGERKSLEPKFLKDSSFVHNTAAFHPFSIGPSGCVGKNFAYLEMRMLVTKVLANFDLRLAEGFDSRKYKHGIKDFFTMALEPLPVIFSPR</sequence>
<dbReference type="InterPro" id="IPR036396">
    <property type="entry name" value="Cyt_P450_sf"/>
</dbReference>
<keyword evidence="7" id="KW-0503">Monooxygenase</keyword>